<evidence type="ECO:0000313" key="3">
    <source>
        <dbReference type="EMBL" id="MBV7389597.1"/>
    </source>
</evidence>
<feature type="region of interest" description="Disordered" evidence="1">
    <location>
        <begin position="21"/>
        <end position="66"/>
    </location>
</feature>
<evidence type="ECO:0000256" key="1">
    <source>
        <dbReference type="SAM" id="MobiDB-lite"/>
    </source>
</evidence>
<sequence length="264" mass="29113">MKKYFLLASTLLLFAACQNNDENSQNSSTKEKTVETSQTNADSQQTSETISNDNQVNKSQNQTSDNIAMTELQAHYPRERFPMITSVDPTEEIAIAVGEEENTLTVSYYLVDKQIPLNDPLLSNATPIGQFQRILHNTTEEAKNDVAPNTDAGGQAIDLGHNIIGHQQSGAGSTYLNWQEGNWSMAIQANNLEGEDPQPLAKEIVEYLEKAFLPAPKDVGSGSFMINSSDYHSNVVAWQEGTTVYKISNENTMNSLKMAVSMNQ</sequence>
<evidence type="ECO:0000256" key="2">
    <source>
        <dbReference type="SAM" id="SignalP"/>
    </source>
</evidence>
<keyword evidence="4" id="KW-1185">Reference proteome</keyword>
<dbReference type="RefSeq" id="WP_218324653.1">
    <property type="nucleotide sequence ID" value="NZ_JAHUZB010000001.1"/>
</dbReference>
<protein>
    <recommendedName>
        <fullName evidence="5">Lipoprotein</fullName>
    </recommendedName>
</protein>
<dbReference type="EMBL" id="JAHUZB010000001">
    <property type="protein sequence ID" value="MBV7389597.1"/>
    <property type="molecule type" value="Genomic_DNA"/>
</dbReference>
<gene>
    <name evidence="3" type="ORF">KUA55_02825</name>
</gene>
<dbReference type="PROSITE" id="PS51257">
    <property type="entry name" value="PROKAR_LIPOPROTEIN"/>
    <property type="match status" value="1"/>
</dbReference>
<evidence type="ECO:0000313" key="4">
    <source>
        <dbReference type="Proteomes" id="UP000774130"/>
    </source>
</evidence>
<feature type="signal peptide" evidence="2">
    <location>
        <begin position="1"/>
        <end position="21"/>
    </location>
</feature>
<feature type="compositionally biased region" description="Polar residues" evidence="1">
    <location>
        <begin position="35"/>
        <end position="66"/>
    </location>
</feature>
<evidence type="ECO:0008006" key="5">
    <source>
        <dbReference type="Google" id="ProtNLM"/>
    </source>
</evidence>
<keyword evidence="2" id="KW-0732">Signal</keyword>
<organism evidence="3 4">
    <name type="scientific">Enterococcus alishanensis</name>
    <dbReference type="NCBI Taxonomy" id="1303817"/>
    <lineage>
        <taxon>Bacteria</taxon>
        <taxon>Bacillati</taxon>
        <taxon>Bacillota</taxon>
        <taxon>Bacilli</taxon>
        <taxon>Lactobacillales</taxon>
        <taxon>Enterococcaceae</taxon>
        <taxon>Enterococcus</taxon>
    </lineage>
</organism>
<name>A0ABS6T9M0_9ENTE</name>
<accession>A0ABS6T9M0</accession>
<reference evidence="3 4" key="1">
    <citation type="submission" date="2021-06" db="EMBL/GenBank/DDBJ databases">
        <title>Enterococcus alishanensis sp. nov., a novel lactic acid bacterium isolated from fresh coffee beans.</title>
        <authorList>
            <person name="Chen Y.-S."/>
        </authorList>
    </citation>
    <scope>NUCLEOTIDE SEQUENCE [LARGE SCALE GENOMIC DNA]</scope>
    <source>
        <strain evidence="3 4">ALS3</strain>
    </source>
</reference>
<comment type="caution">
    <text evidence="3">The sequence shown here is derived from an EMBL/GenBank/DDBJ whole genome shotgun (WGS) entry which is preliminary data.</text>
</comment>
<feature type="chain" id="PRO_5045131156" description="Lipoprotein" evidence="2">
    <location>
        <begin position="22"/>
        <end position="264"/>
    </location>
</feature>
<proteinExistence type="predicted"/>
<dbReference type="Proteomes" id="UP000774130">
    <property type="component" value="Unassembled WGS sequence"/>
</dbReference>